<dbReference type="Gene3D" id="3.40.190.10">
    <property type="entry name" value="Periplasmic binding protein-like II"/>
    <property type="match status" value="1"/>
</dbReference>
<dbReference type="SUPFAM" id="SSF53850">
    <property type="entry name" value="Periplasmic binding protein-like II"/>
    <property type="match status" value="1"/>
</dbReference>
<evidence type="ECO:0000259" key="2">
    <source>
        <dbReference type="Pfam" id="PF04069"/>
    </source>
</evidence>
<protein>
    <submittedName>
        <fullName evidence="3">ABC transporter, substrate-binding protein (Cluster 13, osmolytes)</fullName>
    </submittedName>
</protein>
<proteinExistence type="predicted"/>
<feature type="domain" description="ABC-type glycine betaine transport system substrate-binding" evidence="2">
    <location>
        <begin position="44"/>
        <end position="305"/>
    </location>
</feature>
<sequence>MKSVLRVAGVAAALALALAACGGGSDPLAGGGTGETGGGDPAAPIRIGAAAFPENIMLAEMYGQALEAKGVAVEVLQPIASREAYFPGLRDGSIDLVPEYTGVLLQFLDETAEEKAPDEVYTALQAAVPEGLTLLERSEAENKDAVVVTQEFATQNNLTTIADLAPLCPQITFGGPPEFAERPDGIPGIEATYGCTFAGYSSLDVGGPLTVAALRDGTVQAADLFTTDPTIESNGFVALEDPLNNFAAQNVVPLITTAKATDQVQQVLNDVSSRLTTEVLIELNGRLAADDKPNPDTVAQEWLTEQGLL</sequence>
<gene>
    <name evidence="3" type="ORF">AVDCRST_MAG66-3736</name>
</gene>
<evidence type="ECO:0000256" key="1">
    <source>
        <dbReference type="SAM" id="SignalP"/>
    </source>
</evidence>
<dbReference type="GO" id="GO:0043190">
    <property type="term" value="C:ATP-binding cassette (ABC) transporter complex"/>
    <property type="evidence" value="ECO:0007669"/>
    <property type="project" value="InterPro"/>
</dbReference>
<dbReference type="InterPro" id="IPR007210">
    <property type="entry name" value="ABC_Gly_betaine_transp_sub-bd"/>
</dbReference>
<dbReference type="PROSITE" id="PS51257">
    <property type="entry name" value="PROKAR_LIPOPROTEIN"/>
    <property type="match status" value="1"/>
</dbReference>
<feature type="chain" id="PRO_5039664648" evidence="1">
    <location>
        <begin position="20"/>
        <end position="309"/>
    </location>
</feature>
<reference evidence="3" key="1">
    <citation type="submission" date="2020-02" db="EMBL/GenBank/DDBJ databases">
        <authorList>
            <person name="Meier V. D."/>
        </authorList>
    </citation>
    <scope>NUCLEOTIDE SEQUENCE</scope>
    <source>
        <strain evidence="3">AVDCRST_MAG66</strain>
    </source>
</reference>
<dbReference type="Pfam" id="PF04069">
    <property type="entry name" value="OpuAC"/>
    <property type="match status" value="1"/>
</dbReference>
<evidence type="ECO:0000313" key="3">
    <source>
        <dbReference type="EMBL" id="CAA9438084.1"/>
    </source>
</evidence>
<dbReference type="AlphaFoldDB" id="A0A6J4Q9A2"/>
<dbReference type="EMBL" id="CADCUS010000524">
    <property type="protein sequence ID" value="CAA9438084.1"/>
    <property type="molecule type" value="Genomic_DNA"/>
</dbReference>
<keyword evidence="1" id="KW-0732">Signal</keyword>
<dbReference type="CDD" id="cd13606">
    <property type="entry name" value="PBP2_ProX_like"/>
    <property type="match status" value="1"/>
</dbReference>
<dbReference type="Gene3D" id="3.40.190.120">
    <property type="entry name" value="Osmoprotection protein (prox), domain 2"/>
    <property type="match status" value="1"/>
</dbReference>
<name>A0A6J4Q9A2_9PSEU</name>
<dbReference type="GO" id="GO:0022857">
    <property type="term" value="F:transmembrane transporter activity"/>
    <property type="evidence" value="ECO:0007669"/>
    <property type="project" value="InterPro"/>
</dbReference>
<feature type="signal peptide" evidence="1">
    <location>
        <begin position="1"/>
        <end position="19"/>
    </location>
</feature>
<accession>A0A6J4Q9A2</accession>
<organism evidence="3">
    <name type="scientific">uncultured Pseudonocardia sp</name>
    <dbReference type="NCBI Taxonomy" id="211455"/>
    <lineage>
        <taxon>Bacteria</taxon>
        <taxon>Bacillati</taxon>
        <taxon>Actinomycetota</taxon>
        <taxon>Actinomycetes</taxon>
        <taxon>Pseudonocardiales</taxon>
        <taxon>Pseudonocardiaceae</taxon>
        <taxon>Pseudonocardia</taxon>
        <taxon>environmental samples</taxon>
    </lineage>
</organism>